<dbReference type="SUPFAM" id="SSF54523">
    <property type="entry name" value="Pili subunits"/>
    <property type="match status" value="1"/>
</dbReference>
<keyword evidence="8 10" id="KW-1133">Transmembrane helix</keyword>
<dbReference type="HOGENOM" id="CLU_091705_2_1_7"/>
<dbReference type="InterPro" id="IPR013545">
    <property type="entry name" value="T2SS_protein-GspG_C"/>
</dbReference>
<protein>
    <recommendedName>
        <fullName evidence="3">Type II secretion system core protein G</fullName>
    </recommendedName>
</protein>
<evidence type="ECO:0000256" key="5">
    <source>
        <dbReference type="ARBA" id="ARBA00022481"/>
    </source>
</evidence>
<dbReference type="GO" id="GO:0005886">
    <property type="term" value="C:plasma membrane"/>
    <property type="evidence" value="ECO:0007669"/>
    <property type="project" value="UniProtKB-SubCell"/>
</dbReference>
<dbReference type="Pfam" id="PF07963">
    <property type="entry name" value="N_methyl"/>
    <property type="match status" value="1"/>
</dbReference>
<evidence type="ECO:0000313" key="12">
    <source>
        <dbReference type="EMBL" id="EFV45124.1"/>
    </source>
</evidence>
<keyword evidence="5" id="KW-0488">Methylation</keyword>
<dbReference type="EMBL" id="ADCP02000001">
    <property type="protein sequence ID" value="EFV45124.1"/>
    <property type="molecule type" value="Genomic_DNA"/>
</dbReference>
<dbReference type="InterPro" id="IPR012902">
    <property type="entry name" value="N_methyl_site"/>
</dbReference>
<dbReference type="InterPro" id="IPR010054">
    <property type="entry name" value="Type2_sec_GspG"/>
</dbReference>
<evidence type="ECO:0000256" key="6">
    <source>
        <dbReference type="ARBA" id="ARBA00022519"/>
    </source>
</evidence>
<dbReference type="GeneID" id="78086191"/>
<evidence type="ECO:0000256" key="1">
    <source>
        <dbReference type="ARBA" id="ARBA00004377"/>
    </source>
</evidence>
<dbReference type="eggNOG" id="COG2165">
    <property type="taxonomic scope" value="Bacteria"/>
</dbReference>
<accession>E5Y4E0</accession>
<evidence type="ECO:0000256" key="10">
    <source>
        <dbReference type="SAM" id="Phobius"/>
    </source>
</evidence>
<sequence>MDNGHIRQRNNGGFTLLELMIVIVILGILGAIVAPKFMDEPHKARVVQAKMQIENLSTAVKKFYLDNGFYPSTEQGLEALVTRPAIGKTPKNYPANGYITKIPKDPWGNDYVYTAPGQKVPFEIMSLGSDGAEGGEGEAADIWGEDVPDR</sequence>
<dbReference type="PROSITE" id="PS00409">
    <property type="entry name" value="PROKAR_NTER_METHYL"/>
    <property type="match status" value="1"/>
</dbReference>
<evidence type="ECO:0000259" key="11">
    <source>
        <dbReference type="Pfam" id="PF08334"/>
    </source>
</evidence>
<dbReference type="NCBIfam" id="TIGR01710">
    <property type="entry name" value="typeII_sec_gspG"/>
    <property type="match status" value="1"/>
</dbReference>
<dbReference type="RefSeq" id="WP_005025847.1">
    <property type="nucleotide sequence ID" value="NZ_KE150238.1"/>
</dbReference>
<reference evidence="12 13" key="2">
    <citation type="submission" date="2013-04" db="EMBL/GenBank/DDBJ databases">
        <title>The Genome Sequence of Bilophila wadsworthia 3_1_6.</title>
        <authorList>
            <consortium name="The Broad Institute Genomics Platform"/>
            <person name="Earl A."/>
            <person name="Ward D."/>
            <person name="Feldgarden M."/>
            <person name="Gevers D."/>
            <person name="Sibley C."/>
            <person name="Strauss J."/>
            <person name="Allen-Vercoe E."/>
            <person name="Walker B."/>
            <person name="Young S."/>
            <person name="Zeng Q."/>
            <person name="Gargeya S."/>
            <person name="Fitzgerald M."/>
            <person name="Haas B."/>
            <person name="Abouelleil A."/>
            <person name="Allen A.W."/>
            <person name="Alvarado L."/>
            <person name="Arachchi H.M."/>
            <person name="Berlin A.M."/>
            <person name="Chapman S.B."/>
            <person name="Gainer-Dewar J."/>
            <person name="Goldberg J."/>
            <person name="Griggs A."/>
            <person name="Gujja S."/>
            <person name="Hansen M."/>
            <person name="Howarth C."/>
            <person name="Imamovic A."/>
            <person name="Ireland A."/>
            <person name="Larimer J."/>
            <person name="McCowan C."/>
            <person name="Murphy C."/>
            <person name="Pearson M."/>
            <person name="Poon T.W."/>
            <person name="Priest M."/>
            <person name="Roberts A."/>
            <person name="Saif S."/>
            <person name="Shea T."/>
            <person name="Sisk P."/>
            <person name="Sykes S."/>
            <person name="Wortman J."/>
            <person name="Nusbaum C."/>
            <person name="Birren B."/>
        </authorList>
    </citation>
    <scope>NUCLEOTIDE SEQUENCE [LARGE SCALE GENOMIC DNA]</scope>
    <source>
        <strain evidence="12 13">3_1_6</strain>
    </source>
</reference>
<keyword evidence="7 10" id="KW-0812">Transmembrane</keyword>
<gene>
    <name evidence="12" type="ORF">HMPREF0179_01052</name>
</gene>
<reference evidence="12 13" key="1">
    <citation type="submission" date="2010-10" db="EMBL/GenBank/DDBJ databases">
        <authorList>
            <consortium name="The Broad Institute Genome Sequencing Platform"/>
            <person name="Ward D."/>
            <person name="Earl A."/>
            <person name="Feldgarden M."/>
            <person name="Young S.K."/>
            <person name="Gargeya S."/>
            <person name="Zeng Q."/>
            <person name="Alvarado L."/>
            <person name="Berlin A."/>
            <person name="Bochicchio J."/>
            <person name="Chapman S.B."/>
            <person name="Chen Z."/>
            <person name="Freedman E."/>
            <person name="Gellesch M."/>
            <person name="Goldberg J."/>
            <person name="Griggs A."/>
            <person name="Gujja S."/>
            <person name="Heilman E."/>
            <person name="Heiman D."/>
            <person name="Howarth C."/>
            <person name="Mehta T."/>
            <person name="Neiman D."/>
            <person name="Pearson M."/>
            <person name="Roberts A."/>
            <person name="Saif S."/>
            <person name="Shea T."/>
            <person name="Shenoy N."/>
            <person name="Sisk P."/>
            <person name="Stolte C."/>
            <person name="Sykes S."/>
            <person name="White J."/>
            <person name="Yandava C."/>
            <person name="Allen-Vercoe E."/>
            <person name="Sibley C."/>
            <person name="Ambrose C.E."/>
            <person name="Strauss J."/>
            <person name="Daigneault M."/>
            <person name="Haas B."/>
            <person name="Nusbaum C."/>
            <person name="Birren B."/>
        </authorList>
    </citation>
    <scope>NUCLEOTIDE SEQUENCE [LARGE SCALE GENOMIC DNA]</scope>
    <source>
        <strain evidence="12 13">3_1_6</strain>
    </source>
</reference>
<comment type="caution">
    <text evidence="12">The sequence shown here is derived from an EMBL/GenBank/DDBJ whole genome shotgun (WGS) entry which is preliminary data.</text>
</comment>
<dbReference type="PRINTS" id="PR00813">
    <property type="entry name" value="BCTERIALGSPG"/>
</dbReference>
<organism evidence="12 13">
    <name type="scientific">Bilophila wadsworthia (strain 3_1_6)</name>
    <dbReference type="NCBI Taxonomy" id="563192"/>
    <lineage>
        <taxon>Bacteria</taxon>
        <taxon>Pseudomonadati</taxon>
        <taxon>Thermodesulfobacteriota</taxon>
        <taxon>Desulfovibrionia</taxon>
        <taxon>Desulfovibrionales</taxon>
        <taxon>Desulfovibrionaceae</taxon>
        <taxon>Bilophila</taxon>
    </lineage>
</organism>
<feature type="domain" description="Type II secretion system protein GspG C-terminal" evidence="11">
    <location>
        <begin position="37"/>
        <end position="142"/>
    </location>
</feature>
<dbReference type="Gene3D" id="3.30.700.10">
    <property type="entry name" value="Glycoprotein, Type 4 Pilin"/>
    <property type="match status" value="1"/>
</dbReference>
<dbReference type="PANTHER" id="PTHR30093:SF44">
    <property type="entry name" value="TYPE II SECRETION SYSTEM CORE PROTEIN G"/>
    <property type="match status" value="1"/>
</dbReference>
<comment type="subcellular location">
    <subcellularLocation>
        <location evidence="1">Cell inner membrane</location>
        <topology evidence="1">Single-pass membrane protein</topology>
    </subcellularLocation>
</comment>
<name>E5Y4E0_BILW3</name>
<comment type="similarity">
    <text evidence="2">Belongs to the GSP G family.</text>
</comment>
<dbReference type="NCBIfam" id="TIGR02532">
    <property type="entry name" value="IV_pilin_GFxxxE"/>
    <property type="match status" value="1"/>
</dbReference>
<dbReference type="OrthoDB" id="9795612at2"/>
<dbReference type="GO" id="GO:0015628">
    <property type="term" value="P:protein secretion by the type II secretion system"/>
    <property type="evidence" value="ECO:0007669"/>
    <property type="project" value="InterPro"/>
</dbReference>
<dbReference type="InterPro" id="IPR045584">
    <property type="entry name" value="Pilin-like"/>
</dbReference>
<dbReference type="Pfam" id="PF08334">
    <property type="entry name" value="T2SSG"/>
    <property type="match status" value="1"/>
</dbReference>
<keyword evidence="13" id="KW-1185">Reference proteome</keyword>
<evidence type="ECO:0000256" key="3">
    <source>
        <dbReference type="ARBA" id="ARBA00020042"/>
    </source>
</evidence>
<keyword evidence="4" id="KW-1003">Cell membrane</keyword>
<dbReference type="InterPro" id="IPR000983">
    <property type="entry name" value="Bac_GSPG_pilin"/>
</dbReference>
<evidence type="ECO:0000313" key="13">
    <source>
        <dbReference type="Proteomes" id="UP000006034"/>
    </source>
</evidence>
<evidence type="ECO:0000256" key="4">
    <source>
        <dbReference type="ARBA" id="ARBA00022475"/>
    </source>
</evidence>
<keyword evidence="9 10" id="KW-0472">Membrane</keyword>
<dbReference type="PANTHER" id="PTHR30093">
    <property type="entry name" value="GENERAL SECRETION PATHWAY PROTEIN G"/>
    <property type="match status" value="1"/>
</dbReference>
<evidence type="ECO:0000256" key="7">
    <source>
        <dbReference type="ARBA" id="ARBA00022692"/>
    </source>
</evidence>
<dbReference type="STRING" id="563192.HMPREF0179_01052"/>
<feature type="transmembrane region" description="Helical" evidence="10">
    <location>
        <begin position="12"/>
        <end position="34"/>
    </location>
</feature>
<proteinExistence type="inferred from homology"/>
<keyword evidence="6" id="KW-0997">Cell inner membrane</keyword>
<dbReference type="Proteomes" id="UP000006034">
    <property type="component" value="Unassembled WGS sequence"/>
</dbReference>
<evidence type="ECO:0000256" key="8">
    <source>
        <dbReference type="ARBA" id="ARBA00022989"/>
    </source>
</evidence>
<evidence type="ECO:0000256" key="9">
    <source>
        <dbReference type="ARBA" id="ARBA00023136"/>
    </source>
</evidence>
<dbReference type="AlphaFoldDB" id="E5Y4E0"/>
<evidence type="ECO:0000256" key="2">
    <source>
        <dbReference type="ARBA" id="ARBA00009984"/>
    </source>
</evidence>
<dbReference type="GO" id="GO:0015627">
    <property type="term" value="C:type II protein secretion system complex"/>
    <property type="evidence" value="ECO:0007669"/>
    <property type="project" value="InterPro"/>
</dbReference>